<dbReference type="EMBL" id="CP001197">
    <property type="protein sequence ID" value="ACL07633.1"/>
    <property type="molecule type" value="Genomic_DNA"/>
</dbReference>
<dbReference type="Gene3D" id="3.40.50.2000">
    <property type="entry name" value="Glycogen Phosphorylase B"/>
    <property type="match status" value="2"/>
</dbReference>
<dbReference type="GO" id="GO:0016757">
    <property type="term" value="F:glycosyltransferase activity"/>
    <property type="evidence" value="ECO:0007669"/>
    <property type="project" value="UniProtKB-KW"/>
</dbReference>
<feature type="domain" description="Glycosyl transferase family 1" evidence="3">
    <location>
        <begin position="182"/>
        <end position="347"/>
    </location>
</feature>
<dbReference type="OrthoDB" id="9803091at2"/>
<accession>B8DK37</accession>
<evidence type="ECO:0000313" key="5">
    <source>
        <dbReference type="EMBL" id="ACL07633.1"/>
    </source>
</evidence>
<dbReference type="SUPFAM" id="SSF53756">
    <property type="entry name" value="UDP-Glycosyltransferase/glycogen phosphorylase"/>
    <property type="match status" value="1"/>
</dbReference>
<dbReference type="AlphaFoldDB" id="B8DK37"/>
<dbReference type="PANTHER" id="PTHR12526:SF510">
    <property type="entry name" value="D-INOSITOL 3-PHOSPHATE GLYCOSYLTRANSFERASE"/>
    <property type="match status" value="1"/>
</dbReference>
<organism evidence="5">
    <name type="scientific">Nitratidesulfovibrio vulgaris (strain DSM 19637 / Miyazaki F)</name>
    <name type="common">Desulfovibrio vulgaris</name>
    <dbReference type="NCBI Taxonomy" id="883"/>
    <lineage>
        <taxon>Bacteria</taxon>
        <taxon>Pseudomonadati</taxon>
        <taxon>Thermodesulfobacteriota</taxon>
        <taxon>Desulfovibrionia</taxon>
        <taxon>Desulfovibrionales</taxon>
        <taxon>Desulfovibrionaceae</taxon>
        <taxon>Nitratidesulfovibrio</taxon>
    </lineage>
</organism>
<keyword evidence="2 5" id="KW-0808">Transferase</keyword>
<evidence type="ECO:0000256" key="1">
    <source>
        <dbReference type="ARBA" id="ARBA00022676"/>
    </source>
</evidence>
<dbReference type="STRING" id="883.DvMF_0676"/>
<evidence type="ECO:0000259" key="3">
    <source>
        <dbReference type="Pfam" id="PF00534"/>
    </source>
</evidence>
<name>B8DK37_NITV9</name>
<gene>
    <name evidence="5" type="ordered locus">DvMF_0676</name>
</gene>
<feature type="domain" description="Glycosyltransferase subfamily 4-like N-terminal" evidence="4">
    <location>
        <begin position="34"/>
        <end position="173"/>
    </location>
</feature>
<proteinExistence type="predicted"/>
<dbReference type="CAZy" id="GT4">
    <property type="family name" value="Glycosyltransferase Family 4"/>
</dbReference>
<dbReference type="Pfam" id="PF00534">
    <property type="entry name" value="Glycos_transf_1"/>
    <property type="match status" value="1"/>
</dbReference>
<sequence>MSRPKVCVFLATATLGGMGKALVQFLRTGGLDLCDPVVVAYSFGEPCETEFTSAVRDSGATMACLYQRWRYDPTLVAQALRIVRESRCAMLESHGYKSHVVCACLHLLTGLPWVAFVHGWTAESWKIRAYRVLDQLVLPLATRVVTVSESLGNQLWAGARRRMVVIPNAADPEEFEGTPGRNIRKECGIPENAIVAGVVGRLSPEKGQLHFLRALALARVRQPALQGILAGDGPDAMSLREEARRLGLDGFVHFLGHVAEPLSVYRALDMVVLPSLSEGMPLAALEAMMCSLPVVATRVGGVPEVVQDGRTGILVPAADAERLAEAVTGLADDPALRARYGEAGRERVMECFTPGRRAEHIVHLYQHLTSAVRA</sequence>
<dbReference type="InterPro" id="IPR028098">
    <property type="entry name" value="Glyco_trans_4-like_N"/>
</dbReference>
<evidence type="ECO:0000259" key="4">
    <source>
        <dbReference type="Pfam" id="PF13439"/>
    </source>
</evidence>
<reference evidence="5" key="1">
    <citation type="submission" date="2008-10" db="EMBL/GenBank/DDBJ databases">
        <title>Complete sequence of Desulfovibrio vulgaris str. 'Miyazaki F'.</title>
        <authorList>
            <person name="Lucas S."/>
            <person name="Copeland A."/>
            <person name="Lapidus A."/>
            <person name="Glavina del Rio T."/>
            <person name="Dalin E."/>
            <person name="Tice H."/>
            <person name="Bruce D."/>
            <person name="Goodwin L."/>
            <person name="Pitluck S."/>
            <person name="Sims D."/>
            <person name="Brettin T."/>
            <person name="Detter J.C."/>
            <person name="Han C."/>
            <person name="Larimer F."/>
            <person name="Land M."/>
            <person name="Hauser L."/>
            <person name="Kyrpides N."/>
            <person name="Mikhailova N."/>
            <person name="Hazen T.C."/>
            <person name="Richardson P."/>
        </authorList>
    </citation>
    <scope>NUCLEOTIDE SEQUENCE</scope>
    <source>
        <strain evidence="5">Miyazaki F</strain>
    </source>
</reference>
<dbReference type="Pfam" id="PF13439">
    <property type="entry name" value="Glyco_transf_4"/>
    <property type="match status" value="1"/>
</dbReference>
<dbReference type="eggNOG" id="COG0438">
    <property type="taxonomic scope" value="Bacteria"/>
</dbReference>
<dbReference type="CDD" id="cd03801">
    <property type="entry name" value="GT4_PimA-like"/>
    <property type="match status" value="1"/>
</dbReference>
<dbReference type="HOGENOM" id="CLU_009583_0_3_7"/>
<dbReference type="InterPro" id="IPR001296">
    <property type="entry name" value="Glyco_trans_1"/>
</dbReference>
<dbReference type="KEGG" id="dvm:DvMF_0676"/>
<protein>
    <submittedName>
        <fullName evidence="5">Glycosyl transferase group 1</fullName>
    </submittedName>
</protein>
<keyword evidence="1" id="KW-0328">Glycosyltransferase</keyword>
<evidence type="ECO:0000256" key="2">
    <source>
        <dbReference type="ARBA" id="ARBA00022679"/>
    </source>
</evidence>
<dbReference type="PANTHER" id="PTHR12526">
    <property type="entry name" value="GLYCOSYLTRANSFERASE"/>
    <property type="match status" value="1"/>
</dbReference>